<feature type="compositionally biased region" description="Low complexity" evidence="1">
    <location>
        <begin position="77"/>
        <end position="87"/>
    </location>
</feature>
<dbReference type="EMBL" id="UINC01129687">
    <property type="protein sequence ID" value="SVD10242.1"/>
    <property type="molecule type" value="Genomic_DNA"/>
</dbReference>
<name>A0A382SL18_9ZZZZ</name>
<sequence length="173" mass="18937">MKSSILYVTMILSGLITLFACSTVEPQPKVNIDATVEARVAKELSDTQPTSTPEVIATVAPSAEPTPTPKPTPEPTPTSESTPSSEEILSRASRTMNAIESMRYKVVLGMAMGGLEIPMTYEGEFHAPDNLRQTLSVNMMGLNIEGDLMQVDGVAYEREFMEDDWHESYSFEG</sequence>
<evidence type="ECO:0000256" key="1">
    <source>
        <dbReference type="SAM" id="MobiDB-lite"/>
    </source>
</evidence>
<feature type="compositionally biased region" description="Pro residues" evidence="1">
    <location>
        <begin position="64"/>
        <end position="76"/>
    </location>
</feature>
<reference evidence="2" key="1">
    <citation type="submission" date="2018-05" db="EMBL/GenBank/DDBJ databases">
        <authorList>
            <person name="Lanie J.A."/>
            <person name="Ng W.-L."/>
            <person name="Kazmierczak K.M."/>
            <person name="Andrzejewski T.M."/>
            <person name="Davidsen T.M."/>
            <person name="Wayne K.J."/>
            <person name="Tettelin H."/>
            <person name="Glass J.I."/>
            <person name="Rusch D."/>
            <person name="Podicherti R."/>
            <person name="Tsui H.-C.T."/>
            <person name="Winkler M.E."/>
        </authorList>
    </citation>
    <scope>NUCLEOTIDE SEQUENCE</scope>
</reference>
<dbReference type="Gene3D" id="2.50.20.20">
    <property type="match status" value="1"/>
</dbReference>
<protein>
    <submittedName>
        <fullName evidence="2">Uncharacterized protein</fullName>
    </submittedName>
</protein>
<organism evidence="2">
    <name type="scientific">marine metagenome</name>
    <dbReference type="NCBI Taxonomy" id="408172"/>
    <lineage>
        <taxon>unclassified sequences</taxon>
        <taxon>metagenomes</taxon>
        <taxon>ecological metagenomes</taxon>
    </lineage>
</organism>
<accession>A0A382SL18</accession>
<gene>
    <name evidence="2" type="ORF">METZ01_LOCUS363096</name>
</gene>
<dbReference type="PROSITE" id="PS51257">
    <property type="entry name" value="PROKAR_LIPOPROTEIN"/>
    <property type="match status" value="1"/>
</dbReference>
<feature type="non-terminal residue" evidence="2">
    <location>
        <position position="173"/>
    </location>
</feature>
<feature type="region of interest" description="Disordered" evidence="1">
    <location>
        <begin position="43"/>
        <end position="88"/>
    </location>
</feature>
<proteinExistence type="predicted"/>
<evidence type="ECO:0000313" key="2">
    <source>
        <dbReference type="EMBL" id="SVD10242.1"/>
    </source>
</evidence>
<dbReference type="AlphaFoldDB" id="A0A382SL18"/>